<dbReference type="InterPro" id="IPR015421">
    <property type="entry name" value="PyrdxlP-dep_Trfase_major"/>
</dbReference>
<dbReference type="RefSeq" id="WP_317487814.1">
    <property type="nucleotide sequence ID" value="NZ_CP136051.1"/>
</dbReference>
<dbReference type="InterPro" id="IPR015424">
    <property type="entry name" value="PyrdxlP-dep_Trfase"/>
</dbReference>
<dbReference type="EMBL" id="CP136051">
    <property type="protein sequence ID" value="WOK05020.1"/>
    <property type="molecule type" value="Genomic_DNA"/>
</dbReference>
<dbReference type="SUPFAM" id="SSF53383">
    <property type="entry name" value="PLP-dependent transferases"/>
    <property type="match status" value="1"/>
</dbReference>
<organism evidence="4 5">
    <name type="scientific">Imperialibacter roseus</name>
    <dbReference type="NCBI Taxonomy" id="1324217"/>
    <lineage>
        <taxon>Bacteria</taxon>
        <taxon>Pseudomonadati</taxon>
        <taxon>Bacteroidota</taxon>
        <taxon>Cytophagia</taxon>
        <taxon>Cytophagales</taxon>
        <taxon>Flammeovirgaceae</taxon>
        <taxon>Imperialibacter</taxon>
    </lineage>
</organism>
<protein>
    <submittedName>
        <fullName evidence="4">Pyridoxal-dependent decarboxylase</fullName>
    </submittedName>
</protein>
<sequence>MWKGEEELPMGAWFLGPKSEQAGVWQEVINYIFQDYAHWRKNYFPEDPLILGRAQRRSHDVWFDKLSNELDFVLNQLKADYPFYSPRYLAHMISETSMPGIMGYFAGMLYNPNNVSDEAAPVTVKLEIEAGKMIAGMLGYDTDKSWSHITSGGTIANMEALWLARQTQWIPVMVAELCREESIAFQVGLPNGDSKDIREVPVATLLNLTLDERLNIPERLAAQCKSDDAHQWLEDSFQSSRYNVGKKGVGLYRDVGVEPVILVSEAAHYSIRKIANLLGFGDDQVIPMPVDNNFRLSIPKLEEAILGMSASQTIVAVVGIMGTTEEGAVDPLVDIEKTRKKYEKEKCKSFWLHADAAWGGYLRTLYIDAPEQSDGAGKEAFENEDIEFIHLADSVTIDPHKLGYIPYPSGVINFKDKRSVLYARQKAPYILDQTSANFFDTRVLDEAIGPYIIEGSKPGAAALATWLTHRTIPLHRHGHGKIIRQSLAGAQRLYQLINEAQFKNTRLTIRTLTQPDTNVVCYLVLLNGASLKENNTINRGVYETFSLRTEDKRHLMPYDHAFFVSRTQIRCEQYSWESVGDILISYGFTKEEYLREGLFILRSVVMNPWLEQSKAVDAEYLDDFVKFLVLKATKIAESLIASPLAV</sequence>
<keyword evidence="2" id="KW-0663">Pyridoxal phosphate</keyword>
<comment type="cofactor">
    <cofactor evidence="1">
        <name>pyridoxal 5'-phosphate</name>
        <dbReference type="ChEBI" id="CHEBI:597326"/>
    </cofactor>
</comment>
<keyword evidence="3" id="KW-0456">Lyase</keyword>
<dbReference type="InterPro" id="IPR050477">
    <property type="entry name" value="GrpII_AminoAcid_Decarb"/>
</dbReference>
<dbReference type="Proteomes" id="UP001302349">
    <property type="component" value="Chromosome"/>
</dbReference>
<evidence type="ECO:0000313" key="4">
    <source>
        <dbReference type="EMBL" id="WOK05020.1"/>
    </source>
</evidence>
<reference evidence="4 5" key="1">
    <citation type="journal article" date="2023" name="Microbiol. Resour. Announc.">
        <title>Complete Genome Sequence of Imperialibacter roseus strain P4T.</title>
        <authorList>
            <person name="Tizabi D.R."/>
            <person name="Bachvaroff T."/>
            <person name="Hill R.T."/>
        </authorList>
    </citation>
    <scope>NUCLEOTIDE SEQUENCE [LARGE SCALE GENOMIC DNA]</scope>
    <source>
        <strain evidence="4 5">P4T</strain>
    </source>
</reference>
<accession>A0ABZ0IM06</accession>
<dbReference type="Gene3D" id="3.40.640.10">
    <property type="entry name" value="Type I PLP-dependent aspartate aminotransferase-like (Major domain)"/>
    <property type="match status" value="1"/>
</dbReference>
<dbReference type="PANTHER" id="PTHR42735:SF4">
    <property type="entry name" value="PYRIDOXAL PHOSPHATE-DEPENDENT DECARBOXYLASE FAMILY PROTEIN"/>
    <property type="match status" value="1"/>
</dbReference>
<dbReference type="Pfam" id="PF00282">
    <property type="entry name" value="Pyridoxal_deC"/>
    <property type="match status" value="1"/>
</dbReference>
<evidence type="ECO:0000256" key="3">
    <source>
        <dbReference type="ARBA" id="ARBA00023239"/>
    </source>
</evidence>
<evidence type="ECO:0000256" key="2">
    <source>
        <dbReference type="ARBA" id="ARBA00022898"/>
    </source>
</evidence>
<name>A0ABZ0IM06_9BACT</name>
<dbReference type="InterPro" id="IPR002129">
    <property type="entry name" value="PyrdxlP-dep_de-COase"/>
</dbReference>
<evidence type="ECO:0000313" key="5">
    <source>
        <dbReference type="Proteomes" id="UP001302349"/>
    </source>
</evidence>
<proteinExistence type="predicted"/>
<gene>
    <name evidence="4" type="ORF">RT717_18220</name>
</gene>
<evidence type="ECO:0000256" key="1">
    <source>
        <dbReference type="ARBA" id="ARBA00001933"/>
    </source>
</evidence>
<dbReference type="PANTHER" id="PTHR42735">
    <property type="match status" value="1"/>
</dbReference>
<keyword evidence="5" id="KW-1185">Reference proteome</keyword>